<dbReference type="EMBL" id="JBHSGP010000004">
    <property type="protein sequence ID" value="MFC4721018.1"/>
    <property type="molecule type" value="Genomic_DNA"/>
</dbReference>
<dbReference type="RefSeq" id="WP_387960316.1">
    <property type="nucleotide sequence ID" value="NZ_JBHSGP010000004.1"/>
</dbReference>
<dbReference type="Proteomes" id="UP001595953">
    <property type="component" value="Unassembled WGS sequence"/>
</dbReference>
<reference evidence="2" key="1">
    <citation type="journal article" date="2019" name="Int. J. Syst. Evol. Microbiol.">
        <title>The Global Catalogue of Microorganisms (GCM) 10K type strain sequencing project: providing services to taxonomists for standard genome sequencing and annotation.</title>
        <authorList>
            <consortium name="The Broad Institute Genomics Platform"/>
            <consortium name="The Broad Institute Genome Sequencing Center for Infectious Disease"/>
            <person name="Wu L."/>
            <person name="Ma J."/>
        </authorList>
    </citation>
    <scope>NUCLEOTIDE SEQUENCE [LARGE SCALE GENOMIC DNA]</scope>
    <source>
        <strain evidence="2">CCUG 63682</strain>
    </source>
</reference>
<keyword evidence="2" id="KW-1185">Reference proteome</keyword>
<accession>A0ABV9N2N1</accession>
<protein>
    <recommendedName>
        <fullName evidence="3">DUF4468 domain-containing protein</fullName>
    </recommendedName>
</protein>
<name>A0ABV9N2N1_9FLAO</name>
<organism evidence="1 2">
    <name type="scientific">Geojedonia litorea</name>
    <dbReference type="NCBI Taxonomy" id="1268269"/>
    <lineage>
        <taxon>Bacteria</taxon>
        <taxon>Pseudomonadati</taxon>
        <taxon>Bacteroidota</taxon>
        <taxon>Flavobacteriia</taxon>
        <taxon>Flavobacteriales</taxon>
        <taxon>Flavobacteriaceae</taxon>
        <taxon>Geojedonia</taxon>
    </lineage>
</organism>
<comment type="caution">
    <text evidence="1">The sequence shown here is derived from an EMBL/GenBank/DDBJ whole genome shotgun (WGS) entry which is preliminary data.</text>
</comment>
<gene>
    <name evidence="1" type="ORF">ACFO5O_01690</name>
</gene>
<evidence type="ECO:0000313" key="2">
    <source>
        <dbReference type="Proteomes" id="UP001595953"/>
    </source>
</evidence>
<evidence type="ECO:0008006" key="3">
    <source>
        <dbReference type="Google" id="ProtNLM"/>
    </source>
</evidence>
<evidence type="ECO:0000313" key="1">
    <source>
        <dbReference type="EMBL" id="MFC4721018.1"/>
    </source>
</evidence>
<proteinExistence type="predicted"/>
<sequence>MTSRILNRLILLVILMATNISIGQNSEILLKTDFDGNVVEGSIQNLIDNIRAGEKIRVGWNLDFDNDGKVDLEHWIDANFLSILNGHVFNQIEPIYAQGPNIELPQIQIRNSNLMWTAIVGTNGKLISRFIKPDLVNITDENQKKQMELMTQINEELVETIWSKLK</sequence>